<feature type="domain" description="Peptidase S8/S53" evidence="7">
    <location>
        <begin position="58"/>
        <end position="486"/>
    </location>
</feature>
<feature type="active site" description="Charge relay system" evidence="5">
    <location>
        <position position="65"/>
    </location>
</feature>
<dbReference type="InterPro" id="IPR022398">
    <property type="entry name" value="Peptidase_S8_His-AS"/>
</dbReference>
<keyword evidence="3 5" id="KW-0378">Hydrolase</keyword>
<dbReference type="PANTHER" id="PTHR43399:SF4">
    <property type="entry name" value="CELL WALL-ASSOCIATED PROTEASE"/>
    <property type="match status" value="1"/>
</dbReference>
<evidence type="ECO:0000256" key="5">
    <source>
        <dbReference type="PROSITE-ProRule" id="PRU01240"/>
    </source>
</evidence>
<keyword evidence="4 5" id="KW-0720">Serine protease</keyword>
<dbReference type="PROSITE" id="PS51892">
    <property type="entry name" value="SUBTILASE"/>
    <property type="match status" value="1"/>
</dbReference>
<feature type="active site" description="Charge relay system" evidence="5">
    <location>
        <position position="449"/>
    </location>
</feature>
<dbReference type="eggNOG" id="COG1404">
    <property type="taxonomic scope" value="Bacteria"/>
</dbReference>
<name>M7NYY6_9BACT</name>
<dbReference type="CDD" id="cd07483">
    <property type="entry name" value="Peptidases_S8_Subtilisin_Novo-like"/>
    <property type="match status" value="1"/>
</dbReference>
<dbReference type="PROSITE" id="PS00138">
    <property type="entry name" value="SUBTILASE_SER"/>
    <property type="match status" value="1"/>
</dbReference>
<proteinExistence type="inferred from homology"/>
<dbReference type="InterPro" id="IPR000209">
    <property type="entry name" value="Peptidase_S8/S53_dom"/>
</dbReference>
<evidence type="ECO:0000256" key="1">
    <source>
        <dbReference type="ARBA" id="ARBA00011073"/>
    </source>
</evidence>
<dbReference type="InterPro" id="IPR023827">
    <property type="entry name" value="Peptidase_S8_Asp-AS"/>
</dbReference>
<organism evidence="8 9">
    <name type="scientific">Cesiribacter andamanensis AMV16</name>
    <dbReference type="NCBI Taxonomy" id="1279009"/>
    <lineage>
        <taxon>Bacteria</taxon>
        <taxon>Pseudomonadati</taxon>
        <taxon>Bacteroidota</taxon>
        <taxon>Cytophagia</taxon>
        <taxon>Cytophagales</taxon>
        <taxon>Cesiribacteraceae</taxon>
        <taxon>Cesiribacter</taxon>
    </lineage>
</organism>
<dbReference type="Proteomes" id="UP000011910">
    <property type="component" value="Unassembled WGS sequence"/>
</dbReference>
<dbReference type="PROSITE" id="PS00136">
    <property type="entry name" value="SUBTILASE_ASP"/>
    <property type="match status" value="1"/>
</dbReference>
<dbReference type="PROSITE" id="PS00137">
    <property type="entry name" value="SUBTILASE_HIS"/>
    <property type="match status" value="1"/>
</dbReference>
<dbReference type="EC" id="3.4.21.-" evidence="8"/>
<gene>
    <name evidence="8" type="primary">wprA</name>
    <name evidence="8" type="ORF">ADICEAN_01265</name>
</gene>
<dbReference type="InterPro" id="IPR034080">
    <property type="entry name" value="Protease_P7-like_dom"/>
</dbReference>
<dbReference type="AlphaFoldDB" id="M7NYY6"/>
<reference evidence="8 9" key="1">
    <citation type="journal article" date="2013" name="Genome Announc.">
        <title>Draft Genome Sequence of Cesiribacter andamanensis Strain AMV16T, Isolated from a Soil Sample from a Mud Volcano in the Andaman Islands, India.</title>
        <authorList>
            <person name="Shivaji S."/>
            <person name="Ara S."/>
            <person name="Begum Z."/>
            <person name="Srinivas T.N."/>
            <person name="Singh A."/>
            <person name="Kumar Pinnaka A."/>
        </authorList>
    </citation>
    <scope>NUCLEOTIDE SEQUENCE [LARGE SCALE GENOMIC DNA]</scope>
    <source>
        <strain evidence="8 9">AMV16</strain>
    </source>
</reference>
<dbReference type="GO" id="GO:0004252">
    <property type="term" value="F:serine-type endopeptidase activity"/>
    <property type="evidence" value="ECO:0007669"/>
    <property type="project" value="UniProtKB-UniRule"/>
</dbReference>
<comment type="similarity">
    <text evidence="1 5 6">Belongs to the peptidase S8 family.</text>
</comment>
<dbReference type="OrthoDB" id="9798386at2"/>
<keyword evidence="9" id="KW-1185">Reference proteome</keyword>
<evidence type="ECO:0000256" key="6">
    <source>
        <dbReference type="RuleBase" id="RU003355"/>
    </source>
</evidence>
<dbReference type="PRINTS" id="PR00723">
    <property type="entry name" value="SUBTILISIN"/>
</dbReference>
<feature type="active site" description="Charge relay system" evidence="5">
    <location>
        <position position="279"/>
    </location>
</feature>
<evidence type="ECO:0000313" key="8">
    <source>
        <dbReference type="EMBL" id="EMR03584.1"/>
    </source>
</evidence>
<dbReference type="PATRIC" id="fig|1279009.4.peg.1278"/>
<dbReference type="InterPro" id="IPR015500">
    <property type="entry name" value="Peptidase_S8_subtilisin-rel"/>
</dbReference>
<dbReference type="Gene3D" id="3.40.50.200">
    <property type="entry name" value="Peptidase S8/S53 domain"/>
    <property type="match status" value="2"/>
</dbReference>
<dbReference type="EMBL" id="AODQ01000022">
    <property type="protein sequence ID" value="EMR03584.1"/>
    <property type="molecule type" value="Genomic_DNA"/>
</dbReference>
<dbReference type="InterPro" id="IPR051048">
    <property type="entry name" value="Peptidase_S8/S53_subtilisin"/>
</dbReference>
<keyword evidence="2 5" id="KW-0645">Protease</keyword>
<evidence type="ECO:0000256" key="2">
    <source>
        <dbReference type="ARBA" id="ARBA00022670"/>
    </source>
</evidence>
<evidence type="ECO:0000259" key="7">
    <source>
        <dbReference type="Pfam" id="PF00082"/>
    </source>
</evidence>
<sequence>MLLWGPVEAQRARNFVLHDTTSQAPHNWFNLDPETDRIPGVSTERAYRELLSGKTPTEVIVAVIDSGIDVEHEDLQGRIWVNPGEIAGNGLDDDGNGYVDDVHGWNFIGGPNGEHVDFDTYEVTRLYKVLHAKYEGKTVAQADNKHEFALYQKVKEEFEAEREQWESQAVAFRPFYEQYAAARSQLQAALGKEEITLQDLEQFDPQTDELKLARGIVGFAYTNDLDDAQIEEFHSYITRFLDYNLNPNFDPRHIVGDDYSNKQERFYGNGLVEGPDAEHGTHVAGIIAARRDNALGMAGIAAPVKIMVLRAVPNGDERDKDIANAIRYAVDNGARIINMSFGKAYSPDKALVDEAVRYAAAKGVLLVHAAGNDSKNIDQGDNFPTKRFLGSKKSAENWLEVGASAWGSGTTFVGDFSNYGRKTVDVFAPGVDLYSTVPGSEYRSMSGTSMAAPVVSGVAALLMAYYPELSASQVKDILKQSAVRYTKGRVNLPGEEPESKRGQTRFKKLSNTGGVVNAYYALQLAQKQSKRQ</sequence>
<dbReference type="GO" id="GO:0006508">
    <property type="term" value="P:proteolysis"/>
    <property type="evidence" value="ECO:0007669"/>
    <property type="project" value="UniProtKB-KW"/>
</dbReference>
<accession>M7NYY6</accession>
<dbReference type="RefSeq" id="WP_009194665.1">
    <property type="nucleotide sequence ID" value="NZ_AODQ01000022.1"/>
</dbReference>
<dbReference type="PANTHER" id="PTHR43399">
    <property type="entry name" value="SUBTILISIN-RELATED"/>
    <property type="match status" value="1"/>
</dbReference>
<dbReference type="InterPro" id="IPR036852">
    <property type="entry name" value="Peptidase_S8/S53_dom_sf"/>
</dbReference>
<protein>
    <submittedName>
        <fullName evidence="8">Cell wall-associated protease</fullName>
        <ecNumber evidence="8">3.4.21.-</ecNumber>
    </submittedName>
</protein>
<dbReference type="Pfam" id="PF00082">
    <property type="entry name" value="Peptidase_S8"/>
    <property type="match status" value="1"/>
</dbReference>
<evidence type="ECO:0000256" key="4">
    <source>
        <dbReference type="ARBA" id="ARBA00022825"/>
    </source>
</evidence>
<evidence type="ECO:0000256" key="3">
    <source>
        <dbReference type="ARBA" id="ARBA00022801"/>
    </source>
</evidence>
<evidence type="ECO:0000313" key="9">
    <source>
        <dbReference type="Proteomes" id="UP000011910"/>
    </source>
</evidence>
<comment type="caution">
    <text evidence="8">The sequence shown here is derived from an EMBL/GenBank/DDBJ whole genome shotgun (WGS) entry which is preliminary data.</text>
</comment>
<dbReference type="SUPFAM" id="SSF52743">
    <property type="entry name" value="Subtilisin-like"/>
    <property type="match status" value="1"/>
</dbReference>
<dbReference type="InterPro" id="IPR023828">
    <property type="entry name" value="Peptidase_S8_Ser-AS"/>
</dbReference>
<dbReference type="STRING" id="1279009.ADICEAN_01265"/>